<protein>
    <submittedName>
        <fullName evidence="2">Uncharacterized protein</fullName>
    </submittedName>
</protein>
<dbReference type="AlphaFoldDB" id="A0A0D1Y0J6"/>
<dbReference type="GeneID" id="27308504"/>
<name>A0A0D1Y0J6_9PEZI</name>
<dbReference type="EMBL" id="KN847530">
    <property type="protein sequence ID" value="KIW08566.1"/>
    <property type="molecule type" value="Genomic_DNA"/>
</dbReference>
<organism evidence="2 3">
    <name type="scientific">Verruconis gallopava</name>
    <dbReference type="NCBI Taxonomy" id="253628"/>
    <lineage>
        <taxon>Eukaryota</taxon>
        <taxon>Fungi</taxon>
        <taxon>Dikarya</taxon>
        <taxon>Ascomycota</taxon>
        <taxon>Pezizomycotina</taxon>
        <taxon>Dothideomycetes</taxon>
        <taxon>Pleosporomycetidae</taxon>
        <taxon>Venturiales</taxon>
        <taxon>Sympoventuriaceae</taxon>
        <taxon>Verruconis</taxon>
    </lineage>
</organism>
<dbReference type="InParanoid" id="A0A0D1Y0J6"/>
<feature type="region of interest" description="Disordered" evidence="1">
    <location>
        <begin position="155"/>
        <end position="176"/>
    </location>
</feature>
<keyword evidence="3" id="KW-1185">Reference proteome</keyword>
<dbReference type="RefSeq" id="XP_016218435.1">
    <property type="nucleotide sequence ID" value="XM_016353282.1"/>
</dbReference>
<accession>A0A0D1Y0J6</accession>
<dbReference type="HOGENOM" id="CLU_077703_0_0_1"/>
<evidence type="ECO:0000313" key="3">
    <source>
        <dbReference type="Proteomes" id="UP000053259"/>
    </source>
</evidence>
<evidence type="ECO:0000256" key="1">
    <source>
        <dbReference type="SAM" id="MobiDB-lite"/>
    </source>
</evidence>
<proteinExistence type="predicted"/>
<dbReference type="VEuPathDB" id="FungiDB:PV09_00531"/>
<evidence type="ECO:0000313" key="2">
    <source>
        <dbReference type="EMBL" id="KIW08566.1"/>
    </source>
</evidence>
<gene>
    <name evidence="2" type="ORF">PV09_00531</name>
</gene>
<reference evidence="2 3" key="1">
    <citation type="submission" date="2015-01" db="EMBL/GenBank/DDBJ databases">
        <title>The Genome Sequence of Ochroconis gallopava CBS43764.</title>
        <authorList>
            <consortium name="The Broad Institute Genomics Platform"/>
            <person name="Cuomo C."/>
            <person name="de Hoog S."/>
            <person name="Gorbushina A."/>
            <person name="Stielow B."/>
            <person name="Teixiera M."/>
            <person name="Abouelleil A."/>
            <person name="Chapman S.B."/>
            <person name="Priest M."/>
            <person name="Young S.K."/>
            <person name="Wortman J."/>
            <person name="Nusbaum C."/>
            <person name="Birren B."/>
        </authorList>
    </citation>
    <scope>NUCLEOTIDE SEQUENCE [LARGE SCALE GENOMIC DNA]</scope>
    <source>
        <strain evidence="2 3">CBS 43764</strain>
    </source>
</reference>
<dbReference type="OrthoDB" id="5272500at2759"/>
<sequence length="322" mass="35414">MSAQGTATPQSPFAFLRPAELDTICSSSGFQILRTYLATTLPVDFCAEHAYDSSEMQLTWLLHRDILHAMIMPVVELYKEASTLAAAALCSQRPDELEVAYRGEARFAFLWLQCFITEEEDWCHTRGCPACNTLQTLATELTIRGAITAALLSGKDASVPDTPSSETESEAEDQPSLPDFTIVLGSLEQAMDNDPFWGPGYYAQTLARSKRLMAGIQELMSQCQVLESLVSSAPPSPSANGLGRGHAVDMLRPHGDTSKEMKLKKGAVARRQAKLKDEQGAMIMRMALQTWSAVHLSQRQRSRLKAAIKQDGRVGRKRTCTT</sequence>
<dbReference type="Proteomes" id="UP000053259">
    <property type="component" value="Unassembled WGS sequence"/>
</dbReference>
<dbReference type="STRING" id="253628.A0A0D1Y0J6"/>